<dbReference type="CDD" id="cd00552">
    <property type="entry name" value="RaiA"/>
    <property type="match status" value="1"/>
</dbReference>
<dbReference type="PANTHER" id="PTHR33231:SF1">
    <property type="entry name" value="30S RIBOSOMAL PROTEIN"/>
    <property type="match status" value="1"/>
</dbReference>
<dbReference type="InterPro" id="IPR036567">
    <property type="entry name" value="RHF-like"/>
</dbReference>
<sequence length="181" mass="20445">MHVNITGRKTHLKDPFKEKVTKKVGKFDRFFEPDATAFVTVTVEGDRQTVEITIKNKGIVFRSEETSLDMSASLDVAVDHILRQIHKNKSRLEKRLRVGAFDSVPELPDIPPMEAVPTFDVVKVKSFPVKPMDVQEAILQMNLSGHLFFAFQNAKTETVNIVYKRSKGGYGLLEPVADDEE</sequence>
<dbReference type="InterPro" id="IPR038416">
    <property type="entry name" value="Ribosom_S30AE_C_sf"/>
</dbReference>
<comment type="function">
    <text evidence="2">Required for dimerization of active 70S ribosomes into 100S ribosomes in stationary phase; 100S ribosomes are translationally inactive and sometimes present during exponential growth.</text>
</comment>
<evidence type="ECO:0000256" key="1">
    <source>
        <dbReference type="ARBA" id="ARBA00022845"/>
    </source>
</evidence>
<dbReference type="Pfam" id="PF16321">
    <property type="entry name" value="Ribosom_S30AE_C"/>
    <property type="match status" value="1"/>
</dbReference>
<comment type="subcellular location">
    <subcellularLocation>
        <location evidence="2">Cytoplasm</location>
    </subcellularLocation>
</comment>
<evidence type="ECO:0000313" key="4">
    <source>
        <dbReference type="EMBL" id="ADU25943.1"/>
    </source>
</evidence>
<dbReference type="InterPro" id="IPR003489">
    <property type="entry name" value="RHF/RaiA"/>
</dbReference>
<comment type="subunit">
    <text evidence="2">Interacts with 100S ribosomes.</text>
</comment>
<proteinExistence type="inferred from homology"/>
<dbReference type="Gene3D" id="3.30.160.100">
    <property type="entry name" value="Ribosome hibernation promotion factor-like"/>
    <property type="match status" value="1"/>
</dbReference>
<keyword evidence="2" id="KW-0963">Cytoplasm</keyword>
<dbReference type="STRING" id="663278.Ethha_0358"/>
<reference evidence="4 5" key="1">
    <citation type="submission" date="2010-12" db="EMBL/GenBank/DDBJ databases">
        <title>Complete sequence of Ethanoligenens harbinense YUAN-3.</title>
        <authorList>
            <person name="Lucas S."/>
            <person name="Copeland A."/>
            <person name="Lapidus A."/>
            <person name="Cheng J.-F."/>
            <person name="Bruce D."/>
            <person name="Goodwin L."/>
            <person name="Pitluck S."/>
            <person name="Chertkov O."/>
            <person name="Misra M."/>
            <person name="Detter J.C."/>
            <person name="Han C."/>
            <person name="Tapia R."/>
            <person name="Land M."/>
            <person name="Hauser L."/>
            <person name="Jeffries C."/>
            <person name="Kyrpides N."/>
            <person name="Ivanova N."/>
            <person name="Mikhailova N."/>
            <person name="Wang A."/>
            <person name="Mouttaki H."/>
            <person name="He Z."/>
            <person name="Zhou J."/>
            <person name="Hemme C.L."/>
            <person name="Woyke T."/>
        </authorList>
    </citation>
    <scope>NUCLEOTIDE SEQUENCE [LARGE SCALE GENOMIC DNA]</scope>
    <source>
        <strain evidence="5">DSM 18485 / JCM 12961 / CGMCC 1.5033 / YUAN-3</strain>
    </source>
</reference>
<dbReference type="HOGENOM" id="CLU_071472_0_3_9"/>
<comment type="similarity">
    <text evidence="2">Belongs to the HPF/YfiA ribosome-associated protein family. Long HPF subfamily.</text>
</comment>
<dbReference type="EMBL" id="CP002400">
    <property type="protein sequence ID" value="ADU25943.1"/>
    <property type="molecule type" value="Genomic_DNA"/>
</dbReference>
<keyword evidence="4" id="KW-0689">Ribosomal protein</keyword>
<dbReference type="InterPro" id="IPR050574">
    <property type="entry name" value="HPF/YfiA_ribosome-assoc"/>
</dbReference>
<feature type="domain" description="Sigma 54 modulation/S30EA ribosomal protein C-terminal" evidence="3">
    <location>
        <begin position="120"/>
        <end position="172"/>
    </location>
</feature>
<dbReference type="GO" id="GO:0022627">
    <property type="term" value="C:cytosolic small ribosomal subunit"/>
    <property type="evidence" value="ECO:0007669"/>
    <property type="project" value="TreeGrafter"/>
</dbReference>
<dbReference type="InterPro" id="IPR034694">
    <property type="entry name" value="HPF_long/plastid"/>
</dbReference>
<dbReference type="eggNOG" id="COG1544">
    <property type="taxonomic scope" value="Bacteria"/>
</dbReference>
<dbReference type="Pfam" id="PF02482">
    <property type="entry name" value="Ribosomal_S30AE"/>
    <property type="match status" value="1"/>
</dbReference>
<dbReference type="GO" id="GO:0045900">
    <property type="term" value="P:negative regulation of translational elongation"/>
    <property type="evidence" value="ECO:0007669"/>
    <property type="project" value="TreeGrafter"/>
</dbReference>
<dbReference type="GO" id="GO:0043024">
    <property type="term" value="F:ribosomal small subunit binding"/>
    <property type="evidence" value="ECO:0007669"/>
    <property type="project" value="TreeGrafter"/>
</dbReference>
<dbReference type="RefSeq" id="WP_013484324.1">
    <property type="nucleotide sequence ID" value="NC_014828.1"/>
</dbReference>
<dbReference type="HAMAP" id="MF_00839">
    <property type="entry name" value="HPF"/>
    <property type="match status" value="1"/>
</dbReference>
<evidence type="ECO:0000256" key="2">
    <source>
        <dbReference type="HAMAP-Rule" id="MF_00839"/>
    </source>
</evidence>
<dbReference type="AlphaFoldDB" id="E6U811"/>
<name>E6U811_ETHHY</name>
<dbReference type="SUPFAM" id="SSF69754">
    <property type="entry name" value="Ribosome binding protein Y (YfiA homologue)"/>
    <property type="match status" value="1"/>
</dbReference>
<dbReference type="KEGG" id="eha:Ethha_0358"/>
<dbReference type="Gene3D" id="3.30.505.50">
    <property type="entry name" value="Sigma 54 modulation/S30EA ribosomal protein, C-terminal domain"/>
    <property type="match status" value="1"/>
</dbReference>
<dbReference type="PANTHER" id="PTHR33231">
    <property type="entry name" value="30S RIBOSOMAL PROTEIN"/>
    <property type="match status" value="1"/>
</dbReference>
<keyword evidence="1 2" id="KW-0810">Translation regulation</keyword>
<keyword evidence="5" id="KW-1185">Reference proteome</keyword>
<organism evidence="4 5">
    <name type="scientific">Ethanoligenens harbinense (strain DSM 18485 / JCM 12961 / CGMCC 1.5033 / YUAN-3)</name>
    <dbReference type="NCBI Taxonomy" id="663278"/>
    <lineage>
        <taxon>Bacteria</taxon>
        <taxon>Bacillati</taxon>
        <taxon>Bacillota</taxon>
        <taxon>Clostridia</taxon>
        <taxon>Eubacteriales</taxon>
        <taxon>Oscillospiraceae</taxon>
        <taxon>Ethanoligenens</taxon>
    </lineage>
</organism>
<gene>
    <name evidence="2" type="primary">hpf</name>
    <name evidence="4" type="ordered locus">Ethha_0358</name>
</gene>
<accession>E6U811</accession>
<evidence type="ECO:0000259" key="3">
    <source>
        <dbReference type="Pfam" id="PF16321"/>
    </source>
</evidence>
<dbReference type="NCBIfam" id="TIGR00741">
    <property type="entry name" value="yfiA"/>
    <property type="match status" value="1"/>
</dbReference>
<evidence type="ECO:0000313" key="5">
    <source>
        <dbReference type="Proteomes" id="UP000001551"/>
    </source>
</evidence>
<dbReference type="Proteomes" id="UP000001551">
    <property type="component" value="Chromosome"/>
</dbReference>
<protein>
    <recommendedName>
        <fullName evidence="2">Ribosome hibernation promoting factor</fullName>
        <shortName evidence="2">HPF</shortName>
    </recommendedName>
</protein>
<dbReference type="InterPro" id="IPR032528">
    <property type="entry name" value="Ribosom_S30AE_C"/>
</dbReference>
<keyword evidence="4" id="KW-0687">Ribonucleoprotein</keyword>